<protein>
    <submittedName>
        <fullName evidence="1">Uncharacterized protein</fullName>
    </submittedName>
</protein>
<accession>A0A5C6LMI7</accession>
<comment type="caution">
    <text evidence="1">The sequence shown here is derived from an EMBL/GenBank/DDBJ whole genome shotgun (WGS) entry which is preliminary data.</text>
</comment>
<dbReference type="RefSeq" id="WP_146307219.1">
    <property type="nucleotide sequence ID" value="NZ_VOHS01000031.1"/>
</dbReference>
<organism evidence="1 2">
    <name type="scientific">Chitinophaga pinensis</name>
    <dbReference type="NCBI Taxonomy" id="79329"/>
    <lineage>
        <taxon>Bacteria</taxon>
        <taxon>Pseudomonadati</taxon>
        <taxon>Bacteroidota</taxon>
        <taxon>Chitinophagia</taxon>
        <taxon>Chitinophagales</taxon>
        <taxon>Chitinophagaceae</taxon>
        <taxon>Chitinophaga</taxon>
    </lineage>
</organism>
<gene>
    <name evidence="1" type="ORF">FEF09_22645</name>
</gene>
<dbReference type="EMBL" id="VOHS01000031">
    <property type="protein sequence ID" value="TWV96891.1"/>
    <property type="molecule type" value="Genomic_DNA"/>
</dbReference>
<keyword evidence="2" id="KW-1185">Reference proteome</keyword>
<dbReference type="Proteomes" id="UP000318815">
    <property type="component" value="Unassembled WGS sequence"/>
</dbReference>
<dbReference type="AlphaFoldDB" id="A0A5C6LMI7"/>
<sequence>MDPILEEKIRQYRTFVTHYTEKTDTVDTSTPPREDNLSRVIRSKEDAEMFMAQVNCLIRLDKERQEEERLEKERLEKERLGN</sequence>
<name>A0A5C6LMI7_9BACT</name>
<reference evidence="1 2" key="1">
    <citation type="submission" date="2019-08" db="EMBL/GenBank/DDBJ databases">
        <title>Whole genome sequencing of chitin degrading bacteria Chitinophaga pinensis YS16.</title>
        <authorList>
            <person name="Singh R.P."/>
            <person name="Manchanda G."/>
            <person name="Maurya I.K."/>
            <person name="Joshi N.K."/>
            <person name="Srivastava A.K."/>
        </authorList>
    </citation>
    <scope>NUCLEOTIDE SEQUENCE [LARGE SCALE GENOMIC DNA]</scope>
    <source>
        <strain evidence="1 2">YS-16</strain>
    </source>
</reference>
<evidence type="ECO:0000313" key="2">
    <source>
        <dbReference type="Proteomes" id="UP000318815"/>
    </source>
</evidence>
<evidence type="ECO:0000313" key="1">
    <source>
        <dbReference type="EMBL" id="TWV96891.1"/>
    </source>
</evidence>
<dbReference type="OrthoDB" id="680728at2"/>
<proteinExistence type="predicted"/>